<keyword evidence="1" id="KW-0732">Signal</keyword>
<dbReference type="RefSeq" id="WP_340273264.1">
    <property type="nucleotide sequence ID" value="NZ_JBAKIA010000002.1"/>
</dbReference>
<dbReference type="EMBL" id="JBAKIA010000002">
    <property type="protein sequence ID" value="MEJ8473647.1"/>
    <property type="molecule type" value="Genomic_DNA"/>
</dbReference>
<proteinExistence type="predicted"/>
<comment type="caution">
    <text evidence="2">The sequence shown here is derived from an EMBL/GenBank/DDBJ whole genome shotgun (WGS) entry which is preliminary data.</text>
</comment>
<organism evidence="2 3">
    <name type="scientific">Roseibium algae</name>
    <dbReference type="NCBI Taxonomy" id="3123038"/>
    <lineage>
        <taxon>Bacteria</taxon>
        <taxon>Pseudomonadati</taxon>
        <taxon>Pseudomonadota</taxon>
        <taxon>Alphaproteobacteria</taxon>
        <taxon>Hyphomicrobiales</taxon>
        <taxon>Stappiaceae</taxon>
        <taxon>Roseibium</taxon>
    </lineage>
</organism>
<sequence length="140" mass="15019">MIRGKTVFASFLAIGLLSQTAAARVIEFKVQSSEPIFDNETFGTTGAYERINAIATFAVNPSAPQSDAIVDIGKAPQNENGEVAFSTEVSILRPVDAEKRSPFLFYEVPNRGRNLRFLPLNRSGSSAVPKAAANSSGLLQ</sequence>
<protein>
    <submittedName>
        <fullName evidence="2">Uncharacterized protein</fullName>
    </submittedName>
</protein>
<gene>
    <name evidence="2" type="ORF">V6575_06070</name>
</gene>
<accession>A0ABU8THL7</accession>
<dbReference type="Proteomes" id="UP001385499">
    <property type="component" value="Unassembled WGS sequence"/>
</dbReference>
<evidence type="ECO:0000313" key="3">
    <source>
        <dbReference type="Proteomes" id="UP001385499"/>
    </source>
</evidence>
<feature type="signal peptide" evidence="1">
    <location>
        <begin position="1"/>
        <end position="23"/>
    </location>
</feature>
<feature type="chain" id="PRO_5045373582" evidence="1">
    <location>
        <begin position="24"/>
        <end position="140"/>
    </location>
</feature>
<evidence type="ECO:0000256" key="1">
    <source>
        <dbReference type="SAM" id="SignalP"/>
    </source>
</evidence>
<keyword evidence="3" id="KW-1185">Reference proteome</keyword>
<evidence type="ECO:0000313" key="2">
    <source>
        <dbReference type="EMBL" id="MEJ8473647.1"/>
    </source>
</evidence>
<name>A0ABU8THL7_9HYPH</name>
<reference evidence="2 3" key="1">
    <citation type="submission" date="2024-02" db="EMBL/GenBank/DDBJ databases">
        <title>Roseibium algae sp. nov., isolated from marine alga (Grateloupia sp.), showing potential in myo-inositol conversion.</title>
        <authorList>
            <person name="Wang Y."/>
        </authorList>
    </citation>
    <scope>NUCLEOTIDE SEQUENCE [LARGE SCALE GENOMIC DNA]</scope>
    <source>
        <strain evidence="2 3">H3510</strain>
    </source>
</reference>